<dbReference type="PhylomeDB" id="E9HH96"/>
<sequence>MNKDDEDIDEDEDDEEVENLNTAAIKCFTLMNVFLAKKRPGYPGREVILSHAHLLALTKFIGEIARTTVIHVVVAEKNLETDLIQYILQLGTDPKVKDDDGQTPFYVMAGRRVAYRDGNSPIFRALVHAAGSHLDTAKMNGDTVLNLKRNLAGFRGSADGVDVEVDAYFSSLLNAVLPLTCCCARVIRRRSDSSYSQPFVSRRSDNGK</sequence>
<dbReference type="OrthoDB" id="496981at2759"/>
<dbReference type="SUPFAM" id="SSF48403">
    <property type="entry name" value="Ankyrin repeat"/>
    <property type="match status" value="1"/>
</dbReference>
<organism evidence="1 2">
    <name type="scientific">Daphnia pulex</name>
    <name type="common">Water flea</name>
    <dbReference type="NCBI Taxonomy" id="6669"/>
    <lineage>
        <taxon>Eukaryota</taxon>
        <taxon>Metazoa</taxon>
        <taxon>Ecdysozoa</taxon>
        <taxon>Arthropoda</taxon>
        <taxon>Crustacea</taxon>
        <taxon>Branchiopoda</taxon>
        <taxon>Diplostraca</taxon>
        <taxon>Cladocera</taxon>
        <taxon>Anomopoda</taxon>
        <taxon>Daphniidae</taxon>
        <taxon>Daphnia</taxon>
    </lineage>
</organism>
<reference evidence="1 2" key="1">
    <citation type="journal article" date="2011" name="Science">
        <title>The ecoresponsive genome of Daphnia pulex.</title>
        <authorList>
            <person name="Colbourne J.K."/>
            <person name="Pfrender M.E."/>
            <person name="Gilbert D."/>
            <person name="Thomas W.K."/>
            <person name="Tucker A."/>
            <person name="Oakley T.H."/>
            <person name="Tokishita S."/>
            <person name="Aerts A."/>
            <person name="Arnold G.J."/>
            <person name="Basu M.K."/>
            <person name="Bauer D.J."/>
            <person name="Caceres C.E."/>
            <person name="Carmel L."/>
            <person name="Casola C."/>
            <person name="Choi J.H."/>
            <person name="Detter J.C."/>
            <person name="Dong Q."/>
            <person name="Dusheyko S."/>
            <person name="Eads B.D."/>
            <person name="Frohlich T."/>
            <person name="Geiler-Samerotte K.A."/>
            <person name="Gerlach D."/>
            <person name="Hatcher P."/>
            <person name="Jogdeo S."/>
            <person name="Krijgsveld J."/>
            <person name="Kriventseva E.V."/>
            <person name="Kultz D."/>
            <person name="Laforsch C."/>
            <person name="Lindquist E."/>
            <person name="Lopez J."/>
            <person name="Manak J.R."/>
            <person name="Muller J."/>
            <person name="Pangilinan J."/>
            <person name="Patwardhan R.P."/>
            <person name="Pitluck S."/>
            <person name="Pritham E.J."/>
            <person name="Rechtsteiner A."/>
            <person name="Rho M."/>
            <person name="Rogozin I.B."/>
            <person name="Sakarya O."/>
            <person name="Salamov A."/>
            <person name="Schaack S."/>
            <person name="Shapiro H."/>
            <person name="Shiga Y."/>
            <person name="Skalitzky C."/>
            <person name="Smith Z."/>
            <person name="Souvorov A."/>
            <person name="Sung W."/>
            <person name="Tang Z."/>
            <person name="Tsuchiya D."/>
            <person name="Tu H."/>
            <person name="Vos H."/>
            <person name="Wang M."/>
            <person name="Wolf Y.I."/>
            <person name="Yamagata H."/>
            <person name="Yamada T."/>
            <person name="Ye Y."/>
            <person name="Shaw J.R."/>
            <person name="Andrews J."/>
            <person name="Crease T.J."/>
            <person name="Tang H."/>
            <person name="Lucas S.M."/>
            <person name="Robertson H.M."/>
            <person name="Bork P."/>
            <person name="Koonin E.V."/>
            <person name="Zdobnov E.M."/>
            <person name="Grigoriev I.V."/>
            <person name="Lynch M."/>
            <person name="Boore J.L."/>
        </authorList>
    </citation>
    <scope>NUCLEOTIDE SEQUENCE [LARGE SCALE GENOMIC DNA]</scope>
</reference>
<protein>
    <submittedName>
        <fullName evidence="1">Uncharacterized protein</fullName>
    </submittedName>
</protein>
<dbReference type="AlphaFoldDB" id="E9HH96"/>
<dbReference type="EMBL" id="GL732646">
    <property type="protein sequence ID" value="EFX68904.1"/>
    <property type="molecule type" value="Genomic_DNA"/>
</dbReference>
<name>E9HH96_DAPPU</name>
<dbReference type="Proteomes" id="UP000000305">
    <property type="component" value="Unassembled WGS sequence"/>
</dbReference>
<dbReference type="HOGENOM" id="CLU_114677_0_0_1"/>
<dbReference type="Gene3D" id="1.25.40.20">
    <property type="entry name" value="Ankyrin repeat-containing domain"/>
    <property type="match status" value="1"/>
</dbReference>
<dbReference type="KEGG" id="dpx:DAPPUDRAFT_114174"/>
<keyword evidence="2" id="KW-1185">Reference proteome</keyword>
<evidence type="ECO:0000313" key="1">
    <source>
        <dbReference type="EMBL" id="EFX68904.1"/>
    </source>
</evidence>
<gene>
    <name evidence="1" type="ORF">DAPPUDRAFT_114174</name>
</gene>
<accession>E9HH96</accession>
<evidence type="ECO:0000313" key="2">
    <source>
        <dbReference type="Proteomes" id="UP000000305"/>
    </source>
</evidence>
<proteinExistence type="predicted"/>
<dbReference type="InParanoid" id="E9HH96"/>
<dbReference type="InterPro" id="IPR036770">
    <property type="entry name" value="Ankyrin_rpt-contain_sf"/>
</dbReference>